<comment type="caution">
    <text evidence="1">The sequence shown here is derived from an EMBL/GenBank/DDBJ whole genome shotgun (WGS) entry which is preliminary data.</text>
</comment>
<evidence type="ECO:0000313" key="2">
    <source>
        <dbReference type="Proteomes" id="UP000265520"/>
    </source>
</evidence>
<feature type="non-terminal residue" evidence="1">
    <location>
        <position position="32"/>
    </location>
</feature>
<keyword evidence="2" id="KW-1185">Reference proteome</keyword>
<sequence length="32" mass="3757">MCRKQIQTAQWHYLHPLGPTPHAYLPCCTFSK</sequence>
<reference evidence="1 2" key="1">
    <citation type="journal article" date="2018" name="Front. Plant Sci.">
        <title>Red Clover (Trifolium pratense) and Zigzag Clover (T. medium) - A Picture of Genomic Similarities and Differences.</title>
        <authorList>
            <person name="Dluhosova J."/>
            <person name="Istvanek J."/>
            <person name="Nedelnik J."/>
            <person name="Repkova J."/>
        </authorList>
    </citation>
    <scope>NUCLEOTIDE SEQUENCE [LARGE SCALE GENOMIC DNA]</scope>
    <source>
        <strain evidence="2">cv. 10/8</strain>
        <tissue evidence="1">Leaf</tissue>
    </source>
</reference>
<protein>
    <submittedName>
        <fullName evidence="1">Uncharacterized protein</fullName>
    </submittedName>
</protein>
<dbReference type="AlphaFoldDB" id="A0A392R6Z5"/>
<organism evidence="1 2">
    <name type="scientific">Trifolium medium</name>
    <dbReference type="NCBI Taxonomy" id="97028"/>
    <lineage>
        <taxon>Eukaryota</taxon>
        <taxon>Viridiplantae</taxon>
        <taxon>Streptophyta</taxon>
        <taxon>Embryophyta</taxon>
        <taxon>Tracheophyta</taxon>
        <taxon>Spermatophyta</taxon>
        <taxon>Magnoliopsida</taxon>
        <taxon>eudicotyledons</taxon>
        <taxon>Gunneridae</taxon>
        <taxon>Pentapetalae</taxon>
        <taxon>rosids</taxon>
        <taxon>fabids</taxon>
        <taxon>Fabales</taxon>
        <taxon>Fabaceae</taxon>
        <taxon>Papilionoideae</taxon>
        <taxon>50 kb inversion clade</taxon>
        <taxon>NPAAA clade</taxon>
        <taxon>Hologalegina</taxon>
        <taxon>IRL clade</taxon>
        <taxon>Trifolieae</taxon>
        <taxon>Trifolium</taxon>
    </lineage>
</organism>
<dbReference type="Proteomes" id="UP000265520">
    <property type="component" value="Unassembled WGS sequence"/>
</dbReference>
<accession>A0A392R6Z5</accession>
<dbReference type="EMBL" id="LXQA010191935">
    <property type="protein sequence ID" value="MCI32009.1"/>
    <property type="molecule type" value="Genomic_DNA"/>
</dbReference>
<evidence type="ECO:0000313" key="1">
    <source>
        <dbReference type="EMBL" id="MCI32009.1"/>
    </source>
</evidence>
<name>A0A392R6Z5_9FABA</name>
<proteinExistence type="predicted"/>